<gene>
    <name evidence="3" type="ORF">O4U47_05405</name>
</gene>
<keyword evidence="1" id="KW-0472">Membrane</keyword>
<dbReference type="InterPro" id="IPR011047">
    <property type="entry name" value="Quinoprotein_ADH-like_sf"/>
</dbReference>
<dbReference type="PANTHER" id="PTHR34512:SF30">
    <property type="entry name" value="OUTER MEMBRANE PROTEIN ASSEMBLY FACTOR BAMB"/>
    <property type="match status" value="1"/>
</dbReference>
<accession>A0ABT4TGW3</accession>
<name>A0ABT4TGW3_9ACTN</name>
<dbReference type="Proteomes" id="UP001165685">
    <property type="component" value="Unassembled WGS sequence"/>
</dbReference>
<dbReference type="Gene3D" id="2.130.10.10">
    <property type="entry name" value="YVTN repeat-like/Quinoprotein amine dehydrogenase"/>
    <property type="match status" value="2"/>
</dbReference>
<keyword evidence="4" id="KW-1185">Reference proteome</keyword>
<protein>
    <submittedName>
        <fullName evidence="3">PQQ-binding-like beta-propeller repeat protein</fullName>
    </submittedName>
</protein>
<organism evidence="3 4">
    <name type="scientific">Nocardiopsis suaedae</name>
    <dbReference type="NCBI Taxonomy" id="3018444"/>
    <lineage>
        <taxon>Bacteria</taxon>
        <taxon>Bacillati</taxon>
        <taxon>Actinomycetota</taxon>
        <taxon>Actinomycetes</taxon>
        <taxon>Streptosporangiales</taxon>
        <taxon>Nocardiopsidaceae</taxon>
        <taxon>Nocardiopsis</taxon>
    </lineage>
</organism>
<dbReference type="Pfam" id="PF13360">
    <property type="entry name" value="PQQ_2"/>
    <property type="match status" value="1"/>
</dbReference>
<dbReference type="InterPro" id="IPR002372">
    <property type="entry name" value="PQQ_rpt_dom"/>
</dbReference>
<dbReference type="EMBL" id="JAQFWP010000007">
    <property type="protein sequence ID" value="MDA2803939.1"/>
    <property type="molecule type" value="Genomic_DNA"/>
</dbReference>
<dbReference type="InterPro" id="IPR015943">
    <property type="entry name" value="WD40/YVTN_repeat-like_dom_sf"/>
</dbReference>
<proteinExistence type="predicted"/>
<comment type="caution">
    <text evidence="3">The sequence shown here is derived from an EMBL/GenBank/DDBJ whole genome shotgun (WGS) entry which is preliminary data.</text>
</comment>
<keyword evidence="1" id="KW-1133">Transmembrane helix</keyword>
<evidence type="ECO:0000259" key="2">
    <source>
        <dbReference type="Pfam" id="PF13360"/>
    </source>
</evidence>
<dbReference type="SUPFAM" id="SSF50998">
    <property type="entry name" value="Quinoprotein alcohol dehydrogenase-like"/>
    <property type="match status" value="1"/>
</dbReference>
<evidence type="ECO:0000313" key="3">
    <source>
        <dbReference type="EMBL" id="MDA2803939.1"/>
    </source>
</evidence>
<evidence type="ECO:0000256" key="1">
    <source>
        <dbReference type="SAM" id="Phobius"/>
    </source>
</evidence>
<feature type="transmembrane region" description="Helical" evidence="1">
    <location>
        <begin position="91"/>
        <end position="111"/>
    </location>
</feature>
<sequence length="551" mass="59082">MSPRFWQKPRGKRGKRDAWDGTAEFVEWVADSRKGAEAPRDGVERDEWGVPLDRSQERTTLMRSDLPGWLRVWMRGPRGSDARSALHWRNLLFLPTALMFSVMLIAALAAWRIERWTDPVSEIGTGAVEFSGVAWQSGDDTRVQAREGAVAARGVKGWATEDGVVRADYRGLTSYAAEDGAPMWRYEPAPDEICAVDQGAEQGRAPEVVVLLLALEEDEVDHPDGDGRRIRSCDTAVAVDLSDGRELWRAGVDRDQEGVVTVAGVWTVGDLVLVRWGERLSAMDAATGGHVWSAPRAGGSAEDMCSLMSVRARPGEGDLVGWVRCLEDGVSPYLVVLDPSDGSEKARVEAPEGYSGGTHEYRLVSADPAVVAVDGLLHDDVGHHLLVVDPGSGRTRRIDGEGGATWLSDPWRIDVADAGVLAEEGTAYAATDVRDGTGRMVAFDIASGERTWSARLPEDTRVRPVALDGGRILALGAERASPGEPVTTGPVMAFDTASGSVTRISGDIAHGVDIGGESPETVWDGGTIYVLPEPVPTPEDGGPSPAVVAVR</sequence>
<reference evidence="3" key="1">
    <citation type="submission" date="2023-01" db="EMBL/GenBank/DDBJ databases">
        <title>Draft genome sequence of Nocardiopsis sp. LSu2-4 isolated from halophytes.</title>
        <authorList>
            <person name="Duangmal K."/>
            <person name="Chantavorakit T."/>
        </authorList>
    </citation>
    <scope>NUCLEOTIDE SEQUENCE</scope>
    <source>
        <strain evidence="3">LSu2-4</strain>
    </source>
</reference>
<feature type="domain" description="Pyrrolo-quinoline quinone repeat" evidence="2">
    <location>
        <begin position="175"/>
        <end position="371"/>
    </location>
</feature>
<keyword evidence="1" id="KW-0812">Transmembrane</keyword>
<dbReference type="PANTHER" id="PTHR34512">
    <property type="entry name" value="CELL SURFACE PROTEIN"/>
    <property type="match status" value="1"/>
</dbReference>
<dbReference type="RefSeq" id="WP_270676428.1">
    <property type="nucleotide sequence ID" value="NZ_JAQFWP010000007.1"/>
</dbReference>
<evidence type="ECO:0000313" key="4">
    <source>
        <dbReference type="Proteomes" id="UP001165685"/>
    </source>
</evidence>